<name>A0A9W4N3C7_9EURO</name>
<feature type="signal peptide" evidence="1">
    <location>
        <begin position="1"/>
        <end position="18"/>
    </location>
</feature>
<feature type="chain" id="PRO_5040828894" evidence="1">
    <location>
        <begin position="19"/>
        <end position="210"/>
    </location>
</feature>
<evidence type="ECO:0000256" key="1">
    <source>
        <dbReference type="SAM" id="SignalP"/>
    </source>
</evidence>
<evidence type="ECO:0000313" key="3">
    <source>
        <dbReference type="Proteomes" id="UP001152592"/>
    </source>
</evidence>
<gene>
    <name evidence="2" type="ORF">PSALAMII_LOCUS1178</name>
</gene>
<keyword evidence="1" id="KW-0732">Signal</keyword>
<evidence type="ECO:0000313" key="2">
    <source>
        <dbReference type="EMBL" id="CAG8271557.1"/>
    </source>
</evidence>
<proteinExistence type="predicted"/>
<dbReference type="AlphaFoldDB" id="A0A9W4N3C7"/>
<organism evidence="2 3">
    <name type="scientific">Penicillium salamii</name>
    <dbReference type="NCBI Taxonomy" id="1612424"/>
    <lineage>
        <taxon>Eukaryota</taxon>
        <taxon>Fungi</taxon>
        <taxon>Dikarya</taxon>
        <taxon>Ascomycota</taxon>
        <taxon>Pezizomycotina</taxon>
        <taxon>Eurotiomycetes</taxon>
        <taxon>Eurotiomycetidae</taxon>
        <taxon>Eurotiales</taxon>
        <taxon>Aspergillaceae</taxon>
        <taxon>Penicillium</taxon>
    </lineage>
</organism>
<dbReference type="OrthoDB" id="428577at2759"/>
<dbReference type="EMBL" id="CAJVPD010000045">
    <property type="protein sequence ID" value="CAG8271557.1"/>
    <property type="molecule type" value="Genomic_DNA"/>
</dbReference>
<protein>
    <submittedName>
        <fullName evidence="2">Uncharacterized protein</fullName>
    </submittedName>
</protein>
<dbReference type="Proteomes" id="UP001152592">
    <property type="component" value="Unassembled WGS sequence"/>
</dbReference>
<reference evidence="2" key="1">
    <citation type="submission" date="2021-07" db="EMBL/GenBank/DDBJ databases">
        <authorList>
            <person name="Branca A.L. A."/>
        </authorList>
    </citation>
    <scope>NUCLEOTIDE SEQUENCE</scope>
</reference>
<accession>A0A9W4N3C7</accession>
<sequence>MYLFIFYCLLIIESFVAGSYLAVIHDTDGEDNCRVWSESNHGCTGYSASFSKLKGMDCSNFLSAGPDNNSIKVDICGIEDREHVAWVTVSNNGTVTFLNREGDTSSCTLENGLQVFSNCSISNTVSSQSPTSISTSSQSSLAITIGRSVSQPACYSQYSTPIYMSTPTDSAHLASVSNAESTTKNSLADQSLTLTYAPGCTCSCKSAVVS</sequence>
<comment type="caution">
    <text evidence="2">The sequence shown here is derived from an EMBL/GenBank/DDBJ whole genome shotgun (WGS) entry which is preliminary data.</text>
</comment>